<dbReference type="InterPro" id="IPR044822">
    <property type="entry name" value="Myb_DNA-bind_4"/>
</dbReference>
<dbReference type="HOGENOM" id="CLU_054457_0_0_1"/>
<gene>
    <name evidence="3" type="primary">Dyak\GE21880</name>
    <name evidence="3" type="ORF">Dyak_GE21880</name>
</gene>
<keyword evidence="5" id="KW-1185">Reference proteome</keyword>
<name>B4PG86_DROYA</name>
<dbReference type="GO" id="GO:0045893">
    <property type="term" value="P:positive regulation of DNA-templated transcription"/>
    <property type="evidence" value="ECO:0007669"/>
    <property type="project" value="TreeGrafter"/>
</dbReference>
<protein>
    <submittedName>
        <fullName evidence="3">Uncharacterized protein, isoform A</fullName>
    </submittedName>
    <submittedName>
        <fullName evidence="4">Uncharacterized protein, isoform B</fullName>
    </submittedName>
</protein>
<evidence type="ECO:0000313" key="5">
    <source>
        <dbReference type="Proteomes" id="UP000002282"/>
    </source>
</evidence>
<evidence type="ECO:0000313" key="4">
    <source>
        <dbReference type="EMBL" id="KRK01723.1"/>
    </source>
</evidence>
<dbReference type="Proteomes" id="UP000002282">
    <property type="component" value="Chromosome 3L"/>
</dbReference>
<reference evidence="3 5" key="3">
    <citation type="journal article" date="2007" name="PLoS Biol.">
        <title>Principles of genome evolution in the Drosophila melanogaster species group.</title>
        <authorList>
            <person name="Ranz J.M."/>
            <person name="Maurin D."/>
            <person name="Chan Y.S."/>
            <person name="von Grotthuss M."/>
            <person name="Hillier L.W."/>
            <person name="Roote J."/>
            <person name="Ashburner M."/>
            <person name="Bergman C.M."/>
        </authorList>
    </citation>
    <scope>NUCLEOTIDE SEQUENCE [LARGE SCALE GENOMIC DNA]</scope>
    <source>
        <strain evidence="3">Tai18E2</strain>
        <strain evidence="5">Tai18E2 / Tucson 14021-0261.01</strain>
    </source>
</reference>
<dbReference type="eggNOG" id="ENOG502T94E">
    <property type="taxonomic scope" value="Eukaryota"/>
</dbReference>
<dbReference type="PANTHER" id="PTHR22666">
    <property type="entry name" value="MYB_SANT-LIKE DNA-BINDING DOMAIN-CONTAINING PROTEIN 1"/>
    <property type="match status" value="1"/>
</dbReference>
<reference evidence="3" key="4">
    <citation type="submission" date="2015-11" db="EMBL/GenBank/DDBJ databases">
        <authorList>
            <consortium name="FlyBase"/>
        </authorList>
    </citation>
    <scope>NUCLEOTIDE SEQUENCE</scope>
    <source>
        <strain evidence="3">Tai18E2</strain>
    </source>
</reference>
<reference evidence="3" key="1">
    <citation type="submission" date="2006-01" db="EMBL/GenBank/DDBJ databases">
        <title>The Genome of Drosophila yakuba.</title>
        <authorList>
            <consortium name="The Drosophila yakuba Sequencing Consortium"/>
        </authorList>
    </citation>
    <scope>NUCLEOTIDE SEQUENCE</scope>
    <source>
        <strain evidence="3">Tai18E2</strain>
    </source>
</reference>
<proteinExistence type="predicted"/>
<feature type="compositionally biased region" description="Basic and acidic residues" evidence="1">
    <location>
        <begin position="267"/>
        <end position="281"/>
    </location>
</feature>
<feature type="region of interest" description="Disordered" evidence="1">
    <location>
        <begin position="1"/>
        <end position="56"/>
    </location>
</feature>
<organism evidence="3 5">
    <name type="scientific">Drosophila yakuba</name>
    <name type="common">Fruit fly</name>
    <dbReference type="NCBI Taxonomy" id="7245"/>
    <lineage>
        <taxon>Eukaryota</taxon>
        <taxon>Metazoa</taxon>
        <taxon>Ecdysozoa</taxon>
        <taxon>Arthropoda</taxon>
        <taxon>Hexapoda</taxon>
        <taxon>Insecta</taxon>
        <taxon>Pterygota</taxon>
        <taxon>Neoptera</taxon>
        <taxon>Endopterygota</taxon>
        <taxon>Diptera</taxon>
        <taxon>Brachycera</taxon>
        <taxon>Muscomorpha</taxon>
        <taxon>Ephydroidea</taxon>
        <taxon>Drosophilidae</taxon>
        <taxon>Drosophila</taxon>
        <taxon>Sophophora</taxon>
    </lineage>
</organism>
<sequence length="383" mass="43633">MPSRTSSDAGGAKEAPLNARNTLLGPRSKRIALNSRIQSRNAAEKKATASQSFPPKSEYEKFYETVFLAEDSQPEEEIITAERRKPGPRMRSSLHALLLDDKPQAGAQRTTKTNVAQKVGVEPANRANGNSPLPKKDKFEDYYTKTERHVWKKDAEKMLLQLWAQHLKDFRGESKNVLIYRQMAKQMSQFGPSHTELKTKMDNLSRKYRIEAERVRETGVPSKWEHFHKLQALLIGTKAVDVFEDIIAENPAQALFSDGEYEPEESPSIKDESMAADHDNESDNDNEVVANKAMKRTRSPSPNIPEALEDEEVEEHLEDLSPSPISKYQTKRKASSSHSDMLLQIEEEKLAIEREKLQVMKDALLELNAFHKDIVYLLKHKKQ</sequence>
<dbReference type="AlphaFoldDB" id="B4PG86"/>
<evidence type="ECO:0000313" key="3">
    <source>
        <dbReference type="EMBL" id="EDW94250.1"/>
    </source>
</evidence>
<dbReference type="EMBL" id="CM000159">
    <property type="protein sequence ID" value="KRK01723.1"/>
    <property type="molecule type" value="Genomic_DNA"/>
</dbReference>
<dbReference type="Pfam" id="PF13837">
    <property type="entry name" value="Myb_DNA-bind_4"/>
    <property type="match status" value="1"/>
</dbReference>
<feature type="compositionally biased region" description="Acidic residues" evidence="1">
    <location>
        <begin position="307"/>
        <end position="317"/>
    </location>
</feature>
<dbReference type="PANTHER" id="PTHR22666:SF3">
    <property type="entry name" value="MYB_SANT-LIKE DNA-BINDING DOMAIN-CONTAINING PROTEIN 1"/>
    <property type="match status" value="1"/>
</dbReference>
<evidence type="ECO:0000256" key="1">
    <source>
        <dbReference type="SAM" id="MobiDB-lite"/>
    </source>
</evidence>
<feature type="region of interest" description="Disordered" evidence="1">
    <location>
        <begin position="254"/>
        <end position="320"/>
    </location>
</feature>
<dbReference type="OMA" id="GVPSKWE"/>
<evidence type="ECO:0000259" key="2">
    <source>
        <dbReference type="Pfam" id="PF13837"/>
    </source>
</evidence>
<dbReference type="OrthoDB" id="691673at2759"/>
<dbReference type="InterPro" id="IPR026095">
    <property type="entry name" value="Myb/SANT-like_DNA-bd_dom_prot"/>
</dbReference>
<feature type="domain" description="Myb/SANT-like DNA-binding" evidence="2">
    <location>
        <begin position="148"/>
        <end position="233"/>
    </location>
</feature>
<dbReference type="KEGG" id="dya:Dyak_GE21880"/>
<dbReference type="GO" id="GO:0016604">
    <property type="term" value="C:nuclear body"/>
    <property type="evidence" value="ECO:0007669"/>
    <property type="project" value="TreeGrafter"/>
</dbReference>
<dbReference type="EMBL" id="CM000159">
    <property type="protein sequence ID" value="EDW94250.1"/>
    <property type="molecule type" value="Genomic_DNA"/>
</dbReference>
<accession>B4PG86</accession>
<reference evidence="3 5" key="2">
    <citation type="journal article" date="2007" name="Nature">
        <title>Evolution of genes and genomes on the Drosophila phylogeny.</title>
        <authorList>
            <consortium name="Drosophila 12 Genomes Consortium"/>
            <person name="Clark A.G."/>
            <person name="Eisen M.B."/>
            <person name="Smith D.R."/>
            <person name="Bergman C.M."/>
            <person name="Oliver B."/>
            <person name="Markow T.A."/>
            <person name="Kaufman T.C."/>
            <person name="Kellis M."/>
            <person name="Gelbart W."/>
            <person name="Iyer V.N."/>
            <person name="Pollard D.A."/>
            <person name="Sackton T.B."/>
            <person name="Larracuente A.M."/>
            <person name="Singh N.D."/>
            <person name="Abad J.P."/>
            <person name="Abt D.N."/>
            <person name="Adryan B."/>
            <person name="Aguade M."/>
            <person name="Akashi H."/>
            <person name="Anderson W.W."/>
            <person name="Aquadro C.F."/>
            <person name="Ardell D.H."/>
            <person name="Arguello R."/>
            <person name="Artieri C.G."/>
            <person name="Barbash D.A."/>
            <person name="Barker D."/>
            <person name="Barsanti P."/>
            <person name="Batterham P."/>
            <person name="Batzoglou S."/>
            <person name="Begun D."/>
            <person name="Bhutkar A."/>
            <person name="Blanco E."/>
            <person name="Bosak S.A."/>
            <person name="Bradley R.K."/>
            <person name="Brand A.D."/>
            <person name="Brent M.R."/>
            <person name="Brooks A.N."/>
            <person name="Brown R.H."/>
            <person name="Butlin R.K."/>
            <person name="Caggese C."/>
            <person name="Calvi B.R."/>
            <person name="Bernardo de Carvalho A."/>
            <person name="Caspi A."/>
            <person name="Castrezana S."/>
            <person name="Celniker S.E."/>
            <person name="Chang J.L."/>
            <person name="Chapple C."/>
            <person name="Chatterji S."/>
            <person name="Chinwalla A."/>
            <person name="Civetta A."/>
            <person name="Clifton S.W."/>
            <person name="Comeron J.M."/>
            <person name="Costello J.C."/>
            <person name="Coyne J.A."/>
            <person name="Daub J."/>
            <person name="David R.G."/>
            <person name="Delcher A.L."/>
            <person name="Delehaunty K."/>
            <person name="Do C.B."/>
            <person name="Ebling H."/>
            <person name="Edwards K."/>
            <person name="Eickbush T."/>
            <person name="Evans J.D."/>
            <person name="Filipski A."/>
            <person name="Findeiss S."/>
            <person name="Freyhult E."/>
            <person name="Fulton L."/>
            <person name="Fulton R."/>
            <person name="Garcia A.C."/>
            <person name="Gardiner A."/>
            <person name="Garfield D.A."/>
            <person name="Garvin B.E."/>
            <person name="Gibson G."/>
            <person name="Gilbert D."/>
            <person name="Gnerre S."/>
            <person name="Godfrey J."/>
            <person name="Good R."/>
            <person name="Gotea V."/>
            <person name="Gravely B."/>
            <person name="Greenberg A.J."/>
            <person name="Griffiths-Jones S."/>
            <person name="Gross S."/>
            <person name="Guigo R."/>
            <person name="Gustafson E.A."/>
            <person name="Haerty W."/>
            <person name="Hahn M.W."/>
            <person name="Halligan D.L."/>
            <person name="Halpern A.L."/>
            <person name="Halter G.M."/>
            <person name="Han M.V."/>
            <person name="Heger A."/>
            <person name="Hillier L."/>
            <person name="Hinrichs A.S."/>
            <person name="Holmes I."/>
            <person name="Hoskins R.A."/>
            <person name="Hubisz M.J."/>
            <person name="Hultmark D."/>
            <person name="Huntley M.A."/>
            <person name="Jaffe D.B."/>
            <person name="Jagadeeshan S."/>
            <person name="Jeck W.R."/>
            <person name="Johnson J."/>
            <person name="Jones C.D."/>
            <person name="Jordan W.C."/>
            <person name="Karpen G.H."/>
            <person name="Kataoka E."/>
            <person name="Keightley P.D."/>
            <person name="Kheradpour P."/>
            <person name="Kirkness E.F."/>
            <person name="Koerich L.B."/>
            <person name="Kristiansen K."/>
            <person name="Kudrna D."/>
            <person name="Kulathinal R.J."/>
            <person name="Kumar S."/>
            <person name="Kwok R."/>
            <person name="Lander E."/>
            <person name="Langley C.H."/>
            <person name="Lapoint R."/>
            <person name="Lazzaro B.P."/>
            <person name="Lee S.J."/>
            <person name="Levesque L."/>
            <person name="Li R."/>
            <person name="Lin C.F."/>
            <person name="Lin M.F."/>
            <person name="Lindblad-Toh K."/>
            <person name="Llopart A."/>
            <person name="Long M."/>
            <person name="Low L."/>
            <person name="Lozovsky E."/>
            <person name="Lu J."/>
            <person name="Luo M."/>
            <person name="Machado C.A."/>
            <person name="Makalowski W."/>
            <person name="Marzo M."/>
            <person name="Matsuda M."/>
            <person name="Matzkin L."/>
            <person name="McAllister B."/>
            <person name="McBride C.S."/>
            <person name="McKernan B."/>
            <person name="McKernan K."/>
            <person name="Mendez-Lago M."/>
            <person name="Minx P."/>
            <person name="Mollenhauer M.U."/>
            <person name="Montooth K."/>
            <person name="Mount S.M."/>
            <person name="Mu X."/>
            <person name="Myers E."/>
            <person name="Negre B."/>
            <person name="Newfeld S."/>
            <person name="Nielsen R."/>
            <person name="Noor M.A."/>
            <person name="O'Grady P."/>
            <person name="Pachter L."/>
            <person name="Papaceit M."/>
            <person name="Parisi M.J."/>
            <person name="Parisi M."/>
            <person name="Parts L."/>
            <person name="Pedersen J.S."/>
            <person name="Pesole G."/>
            <person name="Phillippy A.M."/>
            <person name="Ponting C.P."/>
            <person name="Pop M."/>
            <person name="Porcelli D."/>
            <person name="Powell J.R."/>
            <person name="Prohaska S."/>
            <person name="Pruitt K."/>
            <person name="Puig M."/>
            <person name="Quesneville H."/>
            <person name="Ram K.R."/>
            <person name="Rand D."/>
            <person name="Rasmussen M.D."/>
            <person name="Reed L.K."/>
            <person name="Reenan R."/>
            <person name="Reily A."/>
            <person name="Remington K.A."/>
            <person name="Rieger T.T."/>
            <person name="Ritchie M.G."/>
            <person name="Robin C."/>
            <person name="Rogers Y.H."/>
            <person name="Rohde C."/>
            <person name="Rozas J."/>
            <person name="Rubenfield M.J."/>
            <person name="Ruiz A."/>
            <person name="Russo S."/>
            <person name="Salzberg S.L."/>
            <person name="Sanchez-Gracia A."/>
            <person name="Saranga D.J."/>
            <person name="Sato H."/>
            <person name="Schaeffer S.W."/>
            <person name="Schatz M.C."/>
            <person name="Schlenke T."/>
            <person name="Schwartz R."/>
            <person name="Segarra C."/>
            <person name="Singh R.S."/>
            <person name="Sirot L."/>
            <person name="Sirota M."/>
            <person name="Sisneros N.B."/>
            <person name="Smith C.D."/>
            <person name="Smith T.F."/>
            <person name="Spieth J."/>
            <person name="Stage D.E."/>
            <person name="Stark A."/>
            <person name="Stephan W."/>
            <person name="Strausberg R.L."/>
            <person name="Strempel S."/>
            <person name="Sturgill D."/>
            <person name="Sutton G."/>
            <person name="Sutton G.G."/>
            <person name="Tao W."/>
            <person name="Teichmann S."/>
            <person name="Tobari Y.N."/>
            <person name="Tomimura Y."/>
            <person name="Tsolas J.M."/>
            <person name="Valente V.L."/>
            <person name="Venter E."/>
            <person name="Venter J.C."/>
            <person name="Vicario S."/>
            <person name="Vieira F.G."/>
            <person name="Vilella A.J."/>
            <person name="Villasante A."/>
            <person name="Walenz B."/>
            <person name="Wang J."/>
            <person name="Wasserman M."/>
            <person name="Watts T."/>
            <person name="Wilson D."/>
            <person name="Wilson R.K."/>
            <person name="Wing R.A."/>
            <person name="Wolfner M.F."/>
            <person name="Wong A."/>
            <person name="Wong G.K."/>
            <person name="Wu C.I."/>
            <person name="Wu G."/>
            <person name="Yamamoto D."/>
            <person name="Yang H.P."/>
            <person name="Yang S.P."/>
            <person name="Yorke J.A."/>
            <person name="Yoshida K."/>
            <person name="Zdobnov E."/>
            <person name="Zhang P."/>
            <person name="Zhang Y."/>
            <person name="Zimin A.V."/>
            <person name="Baldwin J."/>
            <person name="Abdouelleil A."/>
            <person name="Abdulkadir J."/>
            <person name="Abebe A."/>
            <person name="Abera B."/>
            <person name="Abreu J."/>
            <person name="Acer S.C."/>
            <person name="Aftuck L."/>
            <person name="Alexander A."/>
            <person name="An P."/>
            <person name="Anderson E."/>
            <person name="Anderson S."/>
            <person name="Arachi H."/>
            <person name="Azer M."/>
            <person name="Bachantsang P."/>
            <person name="Barry A."/>
            <person name="Bayul T."/>
            <person name="Berlin A."/>
            <person name="Bessette D."/>
            <person name="Bloom T."/>
            <person name="Blye J."/>
            <person name="Boguslavskiy L."/>
            <person name="Bonnet C."/>
            <person name="Boukhgalter B."/>
            <person name="Bourzgui I."/>
            <person name="Brown A."/>
            <person name="Cahill P."/>
            <person name="Channer S."/>
            <person name="Cheshatsang Y."/>
            <person name="Chuda L."/>
            <person name="Citroen M."/>
            <person name="Collymore A."/>
            <person name="Cooke P."/>
            <person name="Costello M."/>
            <person name="D'Aco K."/>
            <person name="Daza R."/>
            <person name="De Haan G."/>
            <person name="DeGray S."/>
            <person name="DeMaso C."/>
            <person name="Dhargay N."/>
            <person name="Dooley K."/>
            <person name="Dooley E."/>
            <person name="Doricent M."/>
            <person name="Dorje P."/>
            <person name="Dorjee K."/>
            <person name="Dupes A."/>
            <person name="Elong R."/>
            <person name="Falk J."/>
            <person name="Farina A."/>
            <person name="Faro S."/>
            <person name="Ferguson D."/>
            <person name="Fisher S."/>
            <person name="Foley C.D."/>
            <person name="Franke A."/>
            <person name="Friedrich D."/>
            <person name="Gadbois L."/>
            <person name="Gearin G."/>
            <person name="Gearin C.R."/>
            <person name="Giannoukos G."/>
            <person name="Goode T."/>
            <person name="Graham J."/>
            <person name="Grandbois E."/>
            <person name="Grewal S."/>
            <person name="Gyaltsen K."/>
            <person name="Hafez N."/>
            <person name="Hagos B."/>
            <person name="Hall J."/>
            <person name="Henson C."/>
            <person name="Hollinger A."/>
            <person name="Honan T."/>
            <person name="Huard M.D."/>
            <person name="Hughes L."/>
            <person name="Hurhula B."/>
            <person name="Husby M.E."/>
            <person name="Kamat A."/>
            <person name="Kanga B."/>
            <person name="Kashin S."/>
            <person name="Khazanovich D."/>
            <person name="Kisner P."/>
            <person name="Lance K."/>
            <person name="Lara M."/>
            <person name="Lee W."/>
            <person name="Lennon N."/>
            <person name="Letendre F."/>
            <person name="LeVine R."/>
            <person name="Lipovsky A."/>
            <person name="Liu X."/>
            <person name="Liu J."/>
            <person name="Liu S."/>
            <person name="Lokyitsang T."/>
            <person name="Lokyitsang Y."/>
            <person name="Lubonja R."/>
            <person name="Lui A."/>
            <person name="MacDonald P."/>
            <person name="Magnisalis V."/>
            <person name="Maru K."/>
            <person name="Matthews C."/>
            <person name="McCusker W."/>
            <person name="McDonough S."/>
            <person name="Mehta T."/>
            <person name="Meldrim J."/>
            <person name="Meneus L."/>
            <person name="Mihai O."/>
            <person name="Mihalev A."/>
            <person name="Mihova T."/>
            <person name="Mittelman R."/>
            <person name="Mlenga V."/>
            <person name="Montmayeur A."/>
            <person name="Mulrain L."/>
            <person name="Navidi A."/>
            <person name="Naylor J."/>
            <person name="Negash T."/>
            <person name="Nguyen T."/>
            <person name="Nguyen N."/>
            <person name="Nicol R."/>
            <person name="Norbu C."/>
            <person name="Norbu N."/>
            <person name="Novod N."/>
            <person name="O'Neill B."/>
            <person name="Osman S."/>
            <person name="Markiewicz E."/>
            <person name="Oyono O.L."/>
            <person name="Patti C."/>
            <person name="Phunkhang P."/>
            <person name="Pierre F."/>
            <person name="Priest M."/>
            <person name="Raghuraman S."/>
            <person name="Rege F."/>
            <person name="Reyes R."/>
            <person name="Rise C."/>
            <person name="Rogov P."/>
            <person name="Ross K."/>
            <person name="Ryan E."/>
            <person name="Settipalli S."/>
            <person name="Shea T."/>
            <person name="Sherpa N."/>
            <person name="Shi L."/>
            <person name="Shih D."/>
            <person name="Sparrow T."/>
            <person name="Spaulding J."/>
            <person name="Stalker J."/>
            <person name="Stange-Thomann N."/>
            <person name="Stavropoulos S."/>
            <person name="Stone C."/>
            <person name="Strader C."/>
            <person name="Tesfaye S."/>
            <person name="Thomson T."/>
            <person name="Thoulutsang Y."/>
            <person name="Thoulutsang D."/>
            <person name="Topham K."/>
            <person name="Topping I."/>
            <person name="Tsamla T."/>
            <person name="Vassiliev H."/>
            <person name="Vo A."/>
            <person name="Wangchuk T."/>
            <person name="Wangdi T."/>
            <person name="Weiand M."/>
            <person name="Wilkinson J."/>
            <person name="Wilson A."/>
            <person name="Yadav S."/>
            <person name="Young G."/>
            <person name="Yu Q."/>
            <person name="Zembek L."/>
            <person name="Zhong D."/>
            <person name="Zimmer A."/>
            <person name="Zwirko Z."/>
            <person name="Jaffe D.B."/>
            <person name="Alvarez P."/>
            <person name="Brockman W."/>
            <person name="Butler J."/>
            <person name="Chin C."/>
            <person name="Gnerre S."/>
            <person name="Grabherr M."/>
            <person name="Kleber M."/>
            <person name="Mauceli E."/>
            <person name="MacCallum I."/>
        </authorList>
    </citation>
    <scope>NUCLEOTIDE SEQUENCE [LARGE SCALE GENOMIC DNA]</scope>
    <source>
        <strain evidence="3">Tai18E2</strain>
        <strain evidence="5">Tai18E2 / Tucson 14021-0261.01</strain>
    </source>
</reference>